<dbReference type="Proteomes" id="UP000198462">
    <property type="component" value="Unassembled WGS sequence"/>
</dbReference>
<comment type="similarity">
    <text evidence="1">Belongs to the ABC transporter superfamily.</text>
</comment>
<dbReference type="InterPro" id="IPR027417">
    <property type="entry name" value="P-loop_NTPase"/>
</dbReference>
<dbReference type="InterPro" id="IPR003593">
    <property type="entry name" value="AAA+_ATPase"/>
</dbReference>
<dbReference type="EMBL" id="NFZT01000001">
    <property type="protein sequence ID" value="OWV32088.1"/>
    <property type="molecule type" value="Genomic_DNA"/>
</dbReference>
<evidence type="ECO:0000256" key="5">
    <source>
        <dbReference type="ARBA" id="ARBA00022967"/>
    </source>
</evidence>
<evidence type="ECO:0000313" key="8">
    <source>
        <dbReference type="EMBL" id="OWV32088.1"/>
    </source>
</evidence>
<evidence type="ECO:0000256" key="3">
    <source>
        <dbReference type="ARBA" id="ARBA00022741"/>
    </source>
</evidence>
<dbReference type="InterPro" id="IPR003439">
    <property type="entry name" value="ABC_transporter-like_ATP-bd"/>
</dbReference>
<evidence type="ECO:0000256" key="2">
    <source>
        <dbReference type="ARBA" id="ARBA00022448"/>
    </source>
</evidence>
<dbReference type="GO" id="GO:0005524">
    <property type="term" value="F:ATP binding"/>
    <property type="evidence" value="ECO:0007669"/>
    <property type="project" value="UniProtKB-KW"/>
</dbReference>
<dbReference type="SUPFAM" id="SSF52540">
    <property type="entry name" value="P-loop containing nucleoside triphosphate hydrolases"/>
    <property type="match status" value="1"/>
</dbReference>
<keyword evidence="4" id="KW-0067">ATP-binding</keyword>
<dbReference type="PANTHER" id="PTHR42794:SF1">
    <property type="entry name" value="HEMIN IMPORT ATP-BINDING PROTEIN HMUV"/>
    <property type="match status" value="1"/>
</dbReference>
<evidence type="ECO:0000256" key="6">
    <source>
        <dbReference type="ARBA" id="ARBA00037066"/>
    </source>
</evidence>
<dbReference type="SMART" id="SM00382">
    <property type="entry name" value="AAA"/>
    <property type="match status" value="1"/>
</dbReference>
<dbReference type="Gene3D" id="3.40.50.300">
    <property type="entry name" value="P-loop containing nucleotide triphosphate hydrolases"/>
    <property type="match status" value="1"/>
</dbReference>
<dbReference type="FunFam" id="3.40.50.300:FF:000134">
    <property type="entry name" value="Iron-enterobactin ABC transporter ATP-binding protein"/>
    <property type="match status" value="1"/>
</dbReference>
<keyword evidence="5" id="KW-1278">Translocase</keyword>
<proteinExistence type="inferred from homology"/>
<evidence type="ECO:0000256" key="4">
    <source>
        <dbReference type="ARBA" id="ARBA00022840"/>
    </source>
</evidence>
<organism evidence="8 9">
    <name type="scientific">Pacificimonas flava</name>
    <dbReference type="NCBI Taxonomy" id="1234595"/>
    <lineage>
        <taxon>Bacteria</taxon>
        <taxon>Pseudomonadati</taxon>
        <taxon>Pseudomonadota</taxon>
        <taxon>Alphaproteobacteria</taxon>
        <taxon>Sphingomonadales</taxon>
        <taxon>Sphingosinicellaceae</taxon>
        <taxon>Pacificimonas</taxon>
    </lineage>
</organism>
<protein>
    <submittedName>
        <fullName evidence="8">ABC transporter</fullName>
    </submittedName>
</protein>
<dbReference type="PROSITE" id="PS00211">
    <property type="entry name" value="ABC_TRANSPORTER_1"/>
    <property type="match status" value="1"/>
</dbReference>
<dbReference type="AlphaFoldDB" id="A0A219B2Q3"/>
<keyword evidence="2" id="KW-0813">Transport</keyword>
<accession>A0A219B2Q3</accession>
<dbReference type="Pfam" id="PF00005">
    <property type="entry name" value="ABC_tran"/>
    <property type="match status" value="1"/>
</dbReference>
<dbReference type="PROSITE" id="PS50893">
    <property type="entry name" value="ABC_TRANSPORTER_2"/>
    <property type="match status" value="1"/>
</dbReference>
<reference evidence="9" key="1">
    <citation type="submission" date="2017-05" db="EMBL/GenBank/DDBJ databases">
        <authorList>
            <person name="Lin X."/>
        </authorList>
    </citation>
    <scope>NUCLEOTIDE SEQUENCE [LARGE SCALE GENOMIC DNA]</scope>
    <source>
        <strain evidence="9">JLT2012</strain>
    </source>
</reference>
<feature type="domain" description="ABC transporter" evidence="7">
    <location>
        <begin position="4"/>
        <end position="239"/>
    </location>
</feature>
<comment type="function">
    <text evidence="6">Part of the ABC transporter complex HmuTUV involved in hemin import. Responsible for energy coupling to the transport system.</text>
</comment>
<dbReference type="GO" id="GO:0016887">
    <property type="term" value="F:ATP hydrolysis activity"/>
    <property type="evidence" value="ECO:0007669"/>
    <property type="project" value="InterPro"/>
</dbReference>
<gene>
    <name evidence="8" type="ORF">B5C34_00540</name>
</gene>
<evidence type="ECO:0000259" key="7">
    <source>
        <dbReference type="PROSITE" id="PS50893"/>
    </source>
</evidence>
<dbReference type="RefSeq" id="WP_088710886.1">
    <property type="nucleotide sequence ID" value="NZ_NFZT01000001.1"/>
</dbReference>
<evidence type="ECO:0000256" key="1">
    <source>
        <dbReference type="ARBA" id="ARBA00005417"/>
    </source>
</evidence>
<comment type="caution">
    <text evidence="8">The sequence shown here is derived from an EMBL/GenBank/DDBJ whole genome shotgun (WGS) entry which is preliminary data.</text>
</comment>
<dbReference type="InterPro" id="IPR017871">
    <property type="entry name" value="ABC_transporter-like_CS"/>
</dbReference>
<keyword evidence="9" id="KW-1185">Reference proteome</keyword>
<dbReference type="PANTHER" id="PTHR42794">
    <property type="entry name" value="HEMIN IMPORT ATP-BINDING PROTEIN HMUV"/>
    <property type="match status" value="1"/>
</dbReference>
<sequence>MPRIELSGVHVSQDRTPILRNIDLALYPGEFVGIVGPNGAGKSTLARAILGLLTPASGRILIDGRDSRQLSRADVARKIAYLAQGQSLHWPLSVERLVALGRLPHLAPFSKLSERDRAAIEAALTAANIAHLRSRDATTLSGGEQARALLACALAVEAGAMIVDEPLAALDPAHQLDVMNLLKQRADGGMLVAAILHDLGMAARYCDRLLLLHEGELVAEGPPHAVLTPERFRTVYGIRARLEELSGTPVVVPTGRA</sequence>
<evidence type="ECO:0000313" key="9">
    <source>
        <dbReference type="Proteomes" id="UP000198462"/>
    </source>
</evidence>
<keyword evidence="3" id="KW-0547">Nucleotide-binding</keyword>
<name>A0A219B2Q3_9SPHN</name>
<dbReference type="OrthoDB" id="9810077at2"/>
<dbReference type="CDD" id="cd03214">
    <property type="entry name" value="ABC_Iron-Siderophores_B12_Hemin"/>
    <property type="match status" value="1"/>
</dbReference>